<gene>
    <name evidence="2" type="ORF">RGF97_31640</name>
</gene>
<dbReference type="Pfam" id="PF14333">
    <property type="entry name" value="DUF4389"/>
    <property type="match status" value="2"/>
</dbReference>
<feature type="transmembrane region" description="Helical" evidence="1">
    <location>
        <begin position="124"/>
        <end position="143"/>
    </location>
</feature>
<dbReference type="InterPro" id="IPR025498">
    <property type="entry name" value="DUF4389"/>
</dbReference>
<dbReference type="RefSeq" id="WP_128978452.1">
    <property type="nucleotide sequence ID" value="NZ_CP133762.1"/>
</dbReference>
<organism evidence="2 3">
    <name type="scientific">Streptomyces roseicoloratus</name>
    <dbReference type="NCBI Taxonomy" id="2508722"/>
    <lineage>
        <taxon>Bacteria</taxon>
        <taxon>Bacillati</taxon>
        <taxon>Actinomycetota</taxon>
        <taxon>Actinomycetes</taxon>
        <taxon>Kitasatosporales</taxon>
        <taxon>Streptomycetaceae</taxon>
        <taxon>Streptomyces</taxon>
    </lineage>
</organism>
<keyword evidence="1" id="KW-0472">Membrane</keyword>
<feature type="transmembrane region" description="Helical" evidence="1">
    <location>
        <begin position="30"/>
        <end position="60"/>
    </location>
</feature>
<dbReference type="EMBL" id="CP133762">
    <property type="protein sequence ID" value="WMX48446.1"/>
    <property type="molecule type" value="Genomic_DNA"/>
</dbReference>
<evidence type="ECO:0000256" key="1">
    <source>
        <dbReference type="SAM" id="Phobius"/>
    </source>
</evidence>
<name>A0ABY9S1Z5_9ACTN</name>
<protein>
    <submittedName>
        <fullName evidence="2">DUF4389 domain-containing protein</fullName>
    </submittedName>
</protein>
<reference evidence="2 3" key="1">
    <citation type="submission" date="2023-09" db="EMBL/GenBank/DDBJ databases">
        <title>Complete genome of Streptomyces roseicoloratus T14.</title>
        <authorList>
            <person name="Bashizi T."/>
            <person name="Kim M.-J."/>
            <person name="Lee G."/>
            <person name="Tagele S.B."/>
            <person name="Shin J.-H."/>
        </authorList>
    </citation>
    <scope>NUCLEOTIDE SEQUENCE [LARGE SCALE GENOMIC DNA]</scope>
    <source>
        <strain evidence="2 3">T14</strain>
    </source>
</reference>
<keyword evidence="1" id="KW-0812">Transmembrane</keyword>
<sequence>MDTSRAPYAPVRVTAELDVPLSRWLWLVKWILVIPHWIVLFFLWIAFFVVTVIAFFAVLFTERYPRGFFDFNLGVLRWFWRVSYYSYGALGTDRYPPFSLGPEPNYPAKLDIAYPERLSRSQVLVKWWLLAIPHYLVLAFFTGGMRADWWSGGLITLLALIAGFALAFNDRYPRDLFALIVGLNRWVLRVAAYASLMTDAYPPFRLDQGGTEPTADDVR</sequence>
<evidence type="ECO:0000313" key="2">
    <source>
        <dbReference type="EMBL" id="WMX48446.1"/>
    </source>
</evidence>
<accession>A0ABY9S1Z5</accession>
<keyword evidence="3" id="KW-1185">Reference proteome</keyword>
<dbReference type="Proteomes" id="UP001250858">
    <property type="component" value="Chromosome"/>
</dbReference>
<feature type="transmembrane region" description="Helical" evidence="1">
    <location>
        <begin position="149"/>
        <end position="169"/>
    </location>
</feature>
<evidence type="ECO:0000313" key="3">
    <source>
        <dbReference type="Proteomes" id="UP001250858"/>
    </source>
</evidence>
<keyword evidence="1" id="KW-1133">Transmembrane helix</keyword>
<proteinExistence type="predicted"/>